<dbReference type="EC" id="3.6.-.-" evidence="4"/>
<evidence type="ECO:0000256" key="1">
    <source>
        <dbReference type="ARBA" id="ARBA00022801"/>
    </source>
</evidence>
<proteinExistence type="predicted"/>
<dbReference type="Proteomes" id="UP001183202">
    <property type="component" value="Unassembled WGS sequence"/>
</dbReference>
<dbReference type="Gene3D" id="3.90.79.10">
    <property type="entry name" value="Nucleoside Triphosphate Pyrophosphohydrolase"/>
    <property type="match status" value="1"/>
</dbReference>
<dbReference type="InterPro" id="IPR015797">
    <property type="entry name" value="NUDIX_hydrolase-like_dom_sf"/>
</dbReference>
<dbReference type="RefSeq" id="WP_311560266.1">
    <property type="nucleotide sequence ID" value="NZ_JAVREJ010000043.1"/>
</dbReference>
<reference evidence="5" key="1">
    <citation type="submission" date="2023-07" db="EMBL/GenBank/DDBJ databases">
        <title>30 novel species of actinomycetes from the DSMZ collection.</title>
        <authorList>
            <person name="Nouioui I."/>
        </authorList>
    </citation>
    <scope>NUCLEOTIDE SEQUENCE [LARGE SCALE GENOMIC DNA]</scope>
    <source>
        <strain evidence="5">DSM 45834</strain>
    </source>
</reference>
<dbReference type="PANTHER" id="PTHR11839:SF31">
    <property type="entry name" value="ADP-RIBOSE PYROPHOSPHATASE"/>
    <property type="match status" value="1"/>
</dbReference>
<dbReference type="CDD" id="cd24158">
    <property type="entry name" value="NUDIX_ADPRase_Rv1700"/>
    <property type="match status" value="1"/>
</dbReference>
<dbReference type="EMBL" id="JAVREJ010000043">
    <property type="protein sequence ID" value="MDT0353756.1"/>
    <property type="molecule type" value="Genomic_DNA"/>
</dbReference>
<organism evidence="4 5">
    <name type="scientific">Pseudonocardia charpentierae</name>
    <dbReference type="NCBI Taxonomy" id="3075545"/>
    <lineage>
        <taxon>Bacteria</taxon>
        <taxon>Bacillati</taxon>
        <taxon>Actinomycetota</taxon>
        <taxon>Actinomycetes</taxon>
        <taxon>Pseudonocardiales</taxon>
        <taxon>Pseudonocardiaceae</taxon>
        <taxon>Pseudonocardia</taxon>
    </lineage>
</organism>
<protein>
    <submittedName>
        <fullName evidence="4">NUDIX hydrolase</fullName>
        <ecNumber evidence="4">3.6.-.-</ecNumber>
    </submittedName>
</protein>
<dbReference type="Pfam" id="PF00293">
    <property type="entry name" value="NUDIX"/>
    <property type="match status" value="1"/>
</dbReference>
<dbReference type="PROSITE" id="PS51462">
    <property type="entry name" value="NUDIX"/>
    <property type="match status" value="1"/>
</dbReference>
<dbReference type="InterPro" id="IPR000086">
    <property type="entry name" value="NUDIX_hydrolase_dom"/>
</dbReference>
<evidence type="ECO:0000259" key="3">
    <source>
        <dbReference type="PROSITE" id="PS51462"/>
    </source>
</evidence>
<accession>A0ABU2NIG6</accession>
<feature type="domain" description="Nudix hydrolase" evidence="3">
    <location>
        <begin position="51"/>
        <end position="185"/>
    </location>
</feature>
<dbReference type="SUPFAM" id="SSF55811">
    <property type="entry name" value="Nudix"/>
    <property type="match status" value="1"/>
</dbReference>
<keyword evidence="5" id="KW-1185">Reference proteome</keyword>
<evidence type="ECO:0000313" key="4">
    <source>
        <dbReference type="EMBL" id="MDT0353756.1"/>
    </source>
</evidence>
<feature type="region of interest" description="Disordered" evidence="2">
    <location>
        <begin position="197"/>
        <end position="218"/>
    </location>
</feature>
<dbReference type="GO" id="GO:0016787">
    <property type="term" value="F:hydrolase activity"/>
    <property type="evidence" value="ECO:0007669"/>
    <property type="project" value="UniProtKB-KW"/>
</dbReference>
<comment type="caution">
    <text evidence="4">The sequence shown here is derived from an EMBL/GenBank/DDBJ whole genome shotgun (WGS) entry which is preliminary data.</text>
</comment>
<evidence type="ECO:0000313" key="5">
    <source>
        <dbReference type="Proteomes" id="UP001183202"/>
    </source>
</evidence>
<gene>
    <name evidence="4" type="ORF">RM445_30135</name>
</gene>
<keyword evidence="1 4" id="KW-0378">Hydrolase</keyword>
<dbReference type="PANTHER" id="PTHR11839">
    <property type="entry name" value="UDP/ADP-SUGAR PYROPHOSPHATASE"/>
    <property type="match status" value="1"/>
</dbReference>
<name>A0ABU2NIG6_9PSEU</name>
<evidence type="ECO:0000256" key="2">
    <source>
        <dbReference type="SAM" id="MobiDB-lite"/>
    </source>
</evidence>
<sequence>MSISSVAPQVSAPRHDFAVVSSDDIYTGKVLAVRRDHVRMPAGGTSVREIMEHAGAVAIAALDDDDRLMMIYQYRHALERRLWEMPAGLLDVAGEPEVETAKRELAEEVGLAADDWSVLIDVAPSPGFSDESVRVFLATGLHDVGRPDLGADDEEADLETHWIPLADAVAMVFEGTIVNSSCAAAVLAVHAVRSGAAQPRPVDAPWPDRPTRFAARKA</sequence>